<feature type="transmembrane region" description="Helical" evidence="9">
    <location>
        <begin position="222"/>
        <end position="240"/>
    </location>
</feature>
<dbReference type="PANTHER" id="PTHR45630:SF8">
    <property type="entry name" value="CATION-TRANSPORTING ATPASE"/>
    <property type="match status" value="1"/>
</dbReference>
<accession>A0A081CKY7</accession>
<dbReference type="SUPFAM" id="SSF81665">
    <property type="entry name" value="Calcium ATPase, transmembrane domain M"/>
    <property type="match status" value="1"/>
</dbReference>
<evidence type="ECO:0000256" key="2">
    <source>
        <dbReference type="ARBA" id="ARBA00022553"/>
    </source>
</evidence>
<proteinExistence type="predicted"/>
<sequence>MYSLCQASQPRTALRPRRMNSRAPIRAAHGALLARHSRHSQKVANPESRFGFRPPPSSRLVSSSSRHTLHYSGLLNRQYRLVRQHCSLARLRSAFSIASFDEFELQPLGSSSSPPGSPAMANDYSHIHTPIHPRAPTANLVSCKVLVSLIGQVAICGGFQLWAFCYTRRQDWYEPPEINPDELNTTNPENSAVFLISSFQYIVGSLVYSTGYPYRKAVYTNVWLMATVVLLLFFSIWALFTPSGFLFDLLGLVPFPRSFHIALFIAVVLNTLLCFLFETVFAKYVVRCVKAIQRVARRSRRSKTRKHNSKMYKAVERSMQLDGDV</sequence>
<evidence type="ECO:0000256" key="5">
    <source>
        <dbReference type="ARBA" id="ARBA00022840"/>
    </source>
</evidence>
<keyword evidence="5" id="KW-0067">ATP-binding</keyword>
<feature type="transmembrane region" description="Helical" evidence="9">
    <location>
        <begin position="192"/>
        <end position="210"/>
    </location>
</feature>
<dbReference type="InterPro" id="IPR023298">
    <property type="entry name" value="ATPase_P-typ_TM_dom_sf"/>
</dbReference>
<comment type="subcellular location">
    <subcellularLocation>
        <location evidence="1">Membrane</location>
        <topology evidence="1">Multi-pass membrane protein</topology>
    </subcellularLocation>
</comment>
<dbReference type="HOGENOM" id="CLU_855291_0_0_1"/>
<dbReference type="Proteomes" id="UP000053758">
    <property type="component" value="Unassembled WGS sequence"/>
</dbReference>
<dbReference type="GO" id="GO:0005524">
    <property type="term" value="F:ATP binding"/>
    <property type="evidence" value="ECO:0007669"/>
    <property type="project" value="UniProtKB-KW"/>
</dbReference>
<dbReference type="PANTHER" id="PTHR45630">
    <property type="entry name" value="CATION-TRANSPORTING ATPASE-RELATED"/>
    <property type="match status" value="1"/>
</dbReference>
<dbReference type="InterPro" id="IPR006544">
    <property type="entry name" value="P-type_TPase_V"/>
</dbReference>
<evidence type="ECO:0000256" key="6">
    <source>
        <dbReference type="ARBA" id="ARBA00022842"/>
    </source>
</evidence>
<evidence type="ECO:0000256" key="9">
    <source>
        <dbReference type="SAM" id="Phobius"/>
    </source>
</evidence>
<keyword evidence="11" id="KW-1185">Reference proteome</keyword>
<evidence type="ECO:0000256" key="8">
    <source>
        <dbReference type="SAM" id="MobiDB-lite"/>
    </source>
</evidence>
<keyword evidence="3" id="KW-0479">Metal-binding</keyword>
<feature type="transmembrane region" description="Helical" evidence="9">
    <location>
        <begin position="260"/>
        <end position="286"/>
    </location>
</feature>
<keyword evidence="9" id="KW-0812">Transmembrane</keyword>
<keyword evidence="2" id="KW-0597">Phosphoprotein</keyword>
<evidence type="ECO:0000256" key="3">
    <source>
        <dbReference type="ARBA" id="ARBA00022723"/>
    </source>
</evidence>
<keyword evidence="9" id="KW-1133">Transmembrane helix</keyword>
<protein>
    <recommendedName>
        <fullName evidence="12">Cation-transporting P-type ATPase C-terminal domain-containing protein</fullName>
    </recommendedName>
</protein>
<dbReference type="GO" id="GO:0046872">
    <property type="term" value="F:metal ion binding"/>
    <property type="evidence" value="ECO:0007669"/>
    <property type="project" value="UniProtKB-KW"/>
</dbReference>
<dbReference type="RefSeq" id="XP_014654620.1">
    <property type="nucleotide sequence ID" value="XM_014799134.1"/>
</dbReference>
<evidence type="ECO:0000256" key="7">
    <source>
        <dbReference type="ARBA" id="ARBA00022967"/>
    </source>
</evidence>
<evidence type="ECO:0000313" key="11">
    <source>
        <dbReference type="Proteomes" id="UP000053758"/>
    </source>
</evidence>
<dbReference type="GeneID" id="26306293"/>
<evidence type="ECO:0008006" key="12">
    <source>
        <dbReference type="Google" id="ProtNLM"/>
    </source>
</evidence>
<feature type="region of interest" description="Disordered" evidence="8">
    <location>
        <begin position="36"/>
        <end position="63"/>
    </location>
</feature>
<keyword evidence="7" id="KW-1278">Translocase</keyword>
<name>A0A081CKY7_PSEA2</name>
<dbReference type="GO" id="GO:0016020">
    <property type="term" value="C:membrane"/>
    <property type="evidence" value="ECO:0007669"/>
    <property type="project" value="UniProtKB-SubCell"/>
</dbReference>
<dbReference type="AlphaFoldDB" id="A0A081CKY7"/>
<evidence type="ECO:0000256" key="4">
    <source>
        <dbReference type="ARBA" id="ARBA00022741"/>
    </source>
</evidence>
<evidence type="ECO:0000313" key="10">
    <source>
        <dbReference type="EMBL" id="GAK67333.1"/>
    </source>
</evidence>
<dbReference type="EMBL" id="DF830084">
    <property type="protein sequence ID" value="GAK67333.1"/>
    <property type="molecule type" value="Genomic_DNA"/>
</dbReference>
<reference evidence="10" key="1">
    <citation type="submission" date="2014-07" db="EMBL/GenBank/DDBJ databases">
        <title>Draft genome sequence of the yeast Pseudozyma antarctica JCM 10317 known as a producer of lipase B which used in a wide range of industrial applications.</title>
        <authorList>
            <person name="Morita T."/>
            <person name="Saika A."/>
            <person name="Koike H."/>
        </authorList>
    </citation>
    <scope>NUCLEOTIDE SEQUENCE</scope>
    <source>
        <strain evidence="10">JCM 10317</strain>
    </source>
</reference>
<keyword evidence="6" id="KW-0460">Magnesium</keyword>
<organism evidence="10">
    <name type="scientific">Pseudozyma antarctica</name>
    <name type="common">Yeast</name>
    <name type="synonym">Candida antarctica</name>
    <dbReference type="NCBI Taxonomy" id="84753"/>
    <lineage>
        <taxon>Eukaryota</taxon>
        <taxon>Fungi</taxon>
        <taxon>Dikarya</taxon>
        <taxon>Basidiomycota</taxon>
        <taxon>Ustilaginomycotina</taxon>
        <taxon>Ustilaginomycetes</taxon>
        <taxon>Ustilaginales</taxon>
        <taxon>Ustilaginaceae</taxon>
        <taxon>Moesziomyces</taxon>
    </lineage>
</organism>
<dbReference type="GO" id="GO:0140358">
    <property type="term" value="F:P-type transmembrane transporter activity"/>
    <property type="evidence" value="ECO:0007669"/>
    <property type="project" value="InterPro"/>
</dbReference>
<dbReference type="GO" id="GO:0019829">
    <property type="term" value="F:ATPase-coupled monoatomic cation transmembrane transporter activity"/>
    <property type="evidence" value="ECO:0007669"/>
    <property type="project" value="TreeGrafter"/>
</dbReference>
<keyword evidence="4" id="KW-0547">Nucleotide-binding</keyword>
<dbReference type="GO" id="GO:0006874">
    <property type="term" value="P:intracellular calcium ion homeostasis"/>
    <property type="evidence" value="ECO:0007669"/>
    <property type="project" value="TreeGrafter"/>
</dbReference>
<gene>
    <name evidence="10" type="ORF">PAN0_017c5560</name>
</gene>
<evidence type="ECO:0000256" key="1">
    <source>
        <dbReference type="ARBA" id="ARBA00004141"/>
    </source>
</evidence>
<keyword evidence="9" id="KW-0472">Membrane</keyword>